<protein>
    <recommendedName>
        <fullName evidence="5">Oxidoreductase</fullName>
    </recommendedName>
</protein>
<dbReference type="InterPro" id="IPR002347">
    <property type="entry name" value="SDR_fam"/>
</dbReference>
<dbReference type="InterPro" id="IPR051468">
    <property type="entry name" value="Fungal_SecMetab_SDRs"/>
</dbReference>
<dbReference type="InterPro" id="IPR036291">
    <property type="entry name" value="NAD(P)-bd_dom_sf"/>
</dbReference>
<reference evidence="3" key="1">
    <citation type="journal article" date="2021" name="Nat. Commun.">
        <title>Genetic determinants of endophytism in the Arabidopsis root mycobiome.</title>
        <authorList>
            <person name="Mesny F."/>
            <person name="Miyauchi S."/>
            <person name="Thiergart T."/>
            <person name="Pickel B."/>
            <person name="Atanasova L."/>
            <person name="Karlsson M."/>
            <person name="Huettel B."/>
            <person name="Barry K.W."/>
            <person name="Haridas S."/>
            <person name="Chen C."/>
            <person name="Bauer D."/>
            <person name="Andreopoulos W."/>
            <person name="Pangilinan J."/>
            <person name="LaButti K."/>
            <person name="Riley R."/>
            <person name="Lipzen A."/>
            <person name="Clum A."/>
            <person name="Drula E."/>
            <person name="Henrissat B."/>
            <person name="Kohler A."/>
            <person name="Grigoriev I.V."/>
            <person name="Martin F.M."/>
            <person name="Hacquard S."/>
        </authorList>
    </citation>
    <scope>NUCLEOTIDE SEQUENCE</scope>
    <source>
        <strain evidence="3">MPI-CAGE-CH-0235</strain>
    </source>
</reference>
<evidence type="ECO:0000256" key="2">
    <source>
        <dbReference type="SAM" id="MobiDB-lite"/>
    </source>
</evidence>
<comment type="caution">
    <text evidence="3">The sequence shown here is derived from an EMBL/GenBank/DDBJ whole genome shotgun (WGS) entry which is preliminary data.</text>
</comment>
<gene>
    <name evidence="3" type="ORF">B0I35DRAFT_464969</name>
</gene>
<dbReference type="GO" id="GO:0016491">
    <property type="term" value="F:oxidoreductase activity"/>
    <property type="evidence" value="ECO:0007669"/>
    <property type="project" value="TreeGrafter"/>
</dbReference>
<dbReference type="PANTHER" id="PTHR43544:SF12">
    <property type="entry name" value="NAD(P)-BINDING ROSSMANN-FOLD SUPERFAMILY PROTEIN"/>
    <property type="match status" value="1"/>
</dbReference>
<name>A0A8K0SFN5_9HYPO</name>
<feature type="compositionally biased region" description="Acidic residues" evidence="2">
    <location>
        <begin position="153"/>
        <end position="162"/>
    </location>
</feature>
<evidence type="ECO:0000313" key="4">
    <source>
        <dbReference type="Proteomes" id="UP000813444"/>
    </source>
</evidence>
<dbReference type="OrthoDB" id="5296at2759"/>
<sequence>MSAPWIFVCPTSRGIGHALTRRLLQTTTLPVLAATRSTDPLGAKEALLRGIPQPEDVAPRLSMVQCDVTDEASIAAAAARAAELFPRTSHHLHLACAMPGVLHPEKKPAHIDAGNCLETFRVNAIGPLLLIKHFSELLPTRNTELRPIPEPQKEEEEEEEEGGGERVRLPAHATWLNMSARVGSIGDNRTGGWYSYRASKTAMSSLTRSFDIFLRARSADKALAVAYHPGTVKTDLSRDFWKGVAPEKLFSPDFAAHRLLEVVSGLQTDQRGRCWDWEGKEVPP</sequence>
<evidence type="ECO:0008006" key="5">
    <source>
        <dbReference type="Google" id="ProtNLM"/>
    </source>
</evidence>
<feature type="region of interest" description="Disordered" evidence="2">
    <location>
        <begin position="142"/>
        <end position="165"/>
    </location>
</feature>
<evidence type="ECO:0000313" key="3">
    <source>
        <dbReference type="EMBL" id="KAH7304938.1"/>
    </source>
</evidence>
<comment type="similarity">
    <text evidence="1">Belongs to the short-chain dehydrogenases/reductases (SDR) family.</text>
</comment>
<keyword evidence="4" id="KW-1185">Reference proteome</keyword>
<proteinExistence type="inferred from homology"/>
<dbReference type="Gene3D" id="3.40.50.720">
    <property type="entry name" value="NAD(P)-binding Rossmann-like Domain"/>
    <property type="match status" value="1"/>
</dbReference>
<dbReference type="EMBL" id="JAGPNK010000020">
    <property type="protein sequence ID" value="KAH7304938.1"/>
    <property type="molecule type" value="Genomic_DNA"/>
</dbReference>
<dbReference type="Pfam" id="PF13561">
    <property type="entry name" value="adh_short_C2"/>
    <property type="match status" value="1"/>
</dbReference>
<dbReference type="SUPFAM" id="SSF51735">
    <property type="entry name" value="NAD(P)-binding Rossmann-fold domains"/>
    <property type="match status" value="1"/>
</dbReference>
<dbReference type="Proteomes" id="UP000813444">
    <property type="component" value="Unassembled WGS sequence"/>
</dbReference>
<dbReference type="GO" id="GO:0005737">
    <property type="term" value="C:cytoplasm"/>
    <property type="evidence" value="ECO:0007669"/>
    <property type="project" value="TreeGrafter"/>
</dbReference>
<accession>A0A8K0SFN5</accession>
<evidence type="ECO:0000256" key="1">
    <source>
        <dbReference type="ARBA" id="ARBA00006484"/>
    </source>
</evidence>
<organism evidence="3 4">
    <name type="scientific">Stachybotrys elegans</name>
    <dbReference type="NCBI Taxonomy" id="80388"/>
    <lineage>
        <taxon>Eukaryota</taxon>
        <taxon>Fungi</taxon>
        <taxon>Dikarya</taxon>
        <taxon>Ascomycota</taxon>
        <taxon>Pezizomycotina</taxon>
        <taxon>Sordariomycetes</taxon>
        <taxon>Hypocreomycetidae</taxon>
        <taxon>Hypocreales</taxon>
        <taxon>Stachybotryaceae</taxon>
        <taxon>Stachybotrys</taxon>
    </lineage>
</organism>
<dbReference type="PANTHER" id="PTHR43544">
    <property type="entry name" value="SHORT-CHAIN DEHYDROGENASE/REDUCTASE"/>
    <property type="match status" value="1"/>
</dbReference>
<dbReference type="AlphaFoldDB" id="A0A8K0SFN5"/>